<dbReference type="EMBL" id="CP179465">
    <property type="protein sequence ID" value="XPC85455.1"/>
    <property type="molecule type" value="Genomic_DNA"/>
</dbReference>
<keyword evidence="1" id="KW-0614">Plasmid</keyword>
<name>A0ACD5GKZ9_9SPIR</name>
<organism evidence="1 2">
    <name type="scientific">Borreliella carolinensis</name>
    <dbReference type="NCBI Taxonomy" id="478174"/>
    <lineage>
        <taxon>Bacteria</taxon>
        <taxon>Pseudomonadati</taxon>
        <taxon>Spirochaetota</taxon>
        <taxon>Spirochaetia</taxon>
        <taxon>Spirochaetales</taxon>
        <taxon>Borreliaceae</taxon>
        <taxon>Borreliella</taxon>
    </lineage>
</organism>
<keyword evidence="2" id="KW-1185">Reference proteome</keyword>
<evidence type="ECO:0000313" key="2">
    <source>
        <dbReference type="Proteomes" id="UP001304851"/>
    </source>
</evidence>
<evidence type="ECO:0000313" key="1">
    <source>
        <dbReference type="EMBL" id="XPC85455.1"/>
    </source>
</evidence>
<geneLocation type="plasmid" evidence="1 2">
    <name>lp28-4</name>
</geneLocation>
<accession>A0ACD5GKZ9</accession>
<sequence length="19" mass="2344">MPDYNEDYFNKFFLNLGSE</sequence>
<proteinExistence type="predicted"/>
<dbReference type="Proteomes" id="UP001304851">
    <property type="component" value="Plasmid lp28-4"/>
</dbReference>
<protein>
    <submittedName>
        <fullName evidence="1">Uncharacterized protein</fullName>
    </submittedName>
</protein>
<reference evidence="1" key="1">
    <citation type="submission" date="2024-11" db="EMBL/GenBank/DDBJ databases">
        <title>Sequencing of Borrelia variable plasmids from multiple Borrelia sensu lato isolates.</title>
        <authorList>
            <person name="Mongodin E.F."/>
            <person name="Rudenko N."/>
            <person name="Fraser C.M."/>
            <person name="Schutzer S."/>
            <person name="Luft B."/>
            <person name="Morgan R."/>
            <person name="Casjens S."/>
            <person name="Qiu W."/>
        </authorList>
    </citation>
    <scope>NUCLEOTIDE SEQUENCE</scope>
    <source>
        <strain evidence="1">SCGT-18</strain>
    </source>
</reference>
<gene>
    <name evidence="1" type="ORF">QIA18_04885</name>
</gene>